<dbReference type="Proteomes" id="UP000323000">
    <property type="component" value="Chromosome 8"/>
</dbReference>
<dbReference type="OrthoDB" id="248387at2759"/>
<sequence length="264" mass="30313">MLLRRQFCNHVSLLCLPRLLYSPPSCSPTKSSHSLSQSPSPPVVKEVEHVLEMFGDVRVDDYYWLRDDSRSDPEILSHLNLENNYTDSVMSGTKKFEEYELFGEIKGRVKEDDTSAPIRRGQYYYYMKYLQGKEYVQYCRRLIPSNDTAPSLHDTMPTGSDAPPEHVILDENVKAQSQNHSFYSIGAFKFVAYAEDTKGDEIYTVYVIDAKTGVSVGKPLVSLTSYLEWAGDEALVYVTMDEILWPDKVYDYSCYCPVFETKFT</sequence>
<protein>
    <recommendedName>
        <fullName evidence="2">Peptidase S9A N-terminal domain-containing protein</fullName>
    </recommendedName>
</protein>
<comment type="similarity">
    <text evidence="1">Belongs to the peptidase S9A family.</text>
</comment>
<dbReference type="InterPro" id="IPR029058">
    <property type="entry name" value="AB_hydrolase_fold"/>
</dbReference>
<keyword evidence="4" id="KW-1185">Reference proteome</keyword>
<evidence type="ECO:0000259" key="2">
    <source>
        <dbReference type="Pfam" id="PF02897"/>
    </source>
</evidence>
<gene>
    <name evidence="3" type="ORF">EZV62_018736</name>
</gene>
<evidence type="ECO:0000313" key="4">
    <source>
        <dbReference type="Proteomes" id="UP000323000"/>
    </source>
</evidence>
<proteinExistence type="inferred from homology"/>
<dbReference type="AlphaFoldDB" id="A0A5C7HK63"/>
<evidence type="ECO:0000313" key="3">
    <source>
        <dbReference type="EMBL" id="TXG57423.1"/>
    </source>
</evidence>
<dbReference type="Pfam" id="PF02897">
    <property type="entry name" value="Peptidase_S9_N"/>
    <property type="match status" value="1"/>
</dbReference>
<name>A0A5C7HK63_9ROSI</name>
<reference evidence="4" key="1">
    <citation type="journal article" date="2019" name="Gigascience">
        <title>De novo genome assembly of the endangered Acer yangbiense, a plant species with extremely small populations endemic to Yunnan Province, China.</title>
        <authorList>
            <person name="Yang J."/>
            <person name="Wariss H.M."/>
            <person name="Tao L."/>
            <person name="Zhang R."/>
            <person name="Yun Q."/>
            <person name="Hollingsworth P."/>
            <person name="Dao Z."/>
            <person name="Luo G."/>
            <person name="Guo H."/>
            <person name="Ma Y."/>
            <person name="Sun W."/>
        </authorList>
    </citation>
    <scope>NUCLEOTIDE SEQUENCE [LARGE SCALE GENOMIC DNA]</scope>
    <source>
        <strain evidence="4">cv. Malutang</strain>
    </source>
</reference>
<dbReference type="PANTHER" id="PTHR11757">
    <property type="entry name" value="PROTEASE FAMILY S9A OLIGOPEPTIDASE"/>
    <property type="match status" value="1"/>
</dbReference>
<comment type="caution">
    <text evidence="3">The sequence shown here is derived from an EMBL/GenBank/DDBJ whole genome shotgun (WGS) entry which is preliminary data.</text>
</comment>
<accession>A0A5C7HK63</accession>
<dbReference type="GO" id="GO:0005829">
    <property type="term" value="C:cytosol"/>
    <property type="evidence" value="ECO:0007669"/>
    <property type="project" value="TreeGrafter"/>
</dbReference>
<dbReference type="EMBL" id="VAHF01000008">
    <property type="protein sequence ID" value="TXG57423.1"/>
    <property type="molecule type" value="Genomic_DNA"/>
</dbReference>
<dbReference type="SUPFAM" id="SSF50993">
    <property type="entry name" value="Peptidase/esterase 'gauge' domain"/>
    <property type="match status" value="1"/>
</dbReference>
<feature type="domain" description="Peptidase S9A N-terminal" evidence="2">
    <location>
        <begin position="42"/>
        <end position="247"/>
    </location>
</feature>
<evidence type="ECO:0000256" key="1">
    <source>
        <dbReference type="ARBA" id="ARBA00005228"/>
    </source>
</evidence>
<dbReference type="PANTHER" id="PTHR11757:SF19">
    <property type="entry name" value="PROLYL ENDOPEPTIDASE-LIKE"/>
    <property type="match status" value="1"/>
</dbReference>
<dbReference type="InterPro" id="IPR051543">
    <property type="entry name" value="Serine_Peptidase_S9A"/>
</dbReference>
<organism evidence="3 4">
    <name type="scientific">Acer yangbiense</name>
    <dbReference type="NCBI Taxonomy" id="1000413"/>
    <lineage>
        <taxon>Eukaryota</taxon>
        <taxon>Viridiplantae</taxon>
        <taxon>Streptophyta</taxon>
        <taxon>Embryophyta</taxon>
        <taxon>Tracheophyta</taxon>
        <taxon>Spermatophyta</taxon>
        <taxon>Magnoliopsida</taxon>
        <taxon>eudicotyledons</taxon>
        <taxon>Gunneridae</taxon>
        <taxon>Pentapetalae</taxon>
        <taxon>rosids</taxon>
        <taxon>malvids</taxon>
        <taxon>Sapindales</taxon>
        <taxon>Sapindaceae</taxon>
        <taxon>Hippocastanoideae</taxon>
        <taxon>Acereae</taxon>
        <taxon>Acer</taxon>
    </lineage>
</organism>
<dbReference type="GO" id="GO:0004252">
    <property type="term" value="F:serine-type endopeptidase activity"/>
    <property type="evidence" value="ECO:0007669"/>
    <property type="project" value="InterPro"/>
</dbReference>
<dbReference type="Gene3D" id="3.40.50.1820">
    <property type="entry name" value="alpha/beta hydrolase"/>
    <property type="match status" value="1"/>
</dbReference>
<dbReference type="InterPro" id="IPR023302">
    <property type="entry name" value="Pept_S9A_N"/>
</dbReference>
<dbReference type="Gene3D" id="2.130.10.120">
    <property type="entry name" value="Prolyl oligopeptidase, N-terminal domain"/>
    <property type="match status" value="1"/>
</dbReference>